<sequence length="749" mass="85286">MKLYFYQIILVTLVAIASITPVTAQETIHITTDRSLYISGEPMWIYAHCSASSGNKHSNISKVGYIEILNKENTPVFQSKIHLTPGNNTVGVYVPDTISTGNYILRAYTQWMRNYHYDLFKYKPISVINPFSADKFPTSESLFKKDTVLTFAESDKLLADKENLLMVQVLDPYGKGRQVKAFITNSNHDTISNFNTNKQGFAKTTLSPSFGDSYYIKYSVDGSSNVHKLTSASKEGFVLSLKFTNNNTHLTVITNQKNTTGYKLHLSSLKGDFIQNYIIKDNFIEISNDKLPQGYICAQLLNHKGELLASRYFLAHVPNAITPSQIKLDKSIYKPREQVNMQLTGFTHLKNKTVSVCKACLTQSTDYINNQNTLGSYSYNNLKKWVTENIEINDILLCFSAPNGIWQTIPKINYIPEYKGKIITGTLLNKTNHQPIAHEKVMLNIVGSKSIIDIASTDSLGRFKFTINQFGNFELVIQPFQSKEGLLDYKVDIDYAYCNIFPHHAIPEFSLTKNEAHNVNKAIINMQINTVYNQNRYDTKKEINSDTISFYGSPNYSIQLSKFIELTTAAEIIKELVPHTVISKKKGKPHITIYEESSMNTSVGESFTLVDGIYINDVDRILEIEGNEIKKIDLINSNYFVKGIELGRILAFYTQNGNLEAVDFDERIFRQSHTGYSTPYIFHATDYDSTSISKSSEPDYRNLLYWKTDFTNNKHSFFTSDEKSKFTITINGINQFGELEQYQKEFEVK</sequence>
<evidence type="ECO:0000256" key="1">
    <source>
        <dbReference type="SAM" id="SignalP"/>
    </source>
</evidence>
<keyword evidence="1" id="KW-0732">Signal</keyword>
<feature type="signal peptide" evidence="1">
    <location>
        <begin position="1"/>
        <end position="24"/>
    </location>
</feature>
<dbReference type="EMBL" id="JAPDPI010000002">
    <property type="protein sequence ID" value="MCW3804288.1"/>
    <property type="molecule type" value="Genomic_DNA"/>
</dbReference>
<evidence type="ECO:0008006" key="4">
    <source>
        <dbReference type="Google" id="ProtNLM"/>
    </source>
</evidence>
<reference evidence="2" key="1">
    <citation type="submission" date="2022-10" db="EMBL/GenBank/DDBJ databases">
        <authorList>
            <person name="Yu W.X."/>
        </authorList>
    </citation>
    <scope>NUCLEOTIDE SEQUENCE</scope>
    <source>
        <strain evidence="2">D04</strain>
    </source>
</reference>
<dbReference type="Proteomes" id="UP001207408">
    <property type="component" value="Unassembled WGS sequence"/>
</dbReference>
<protein>
    <recommendedName>
        <fullName evidence="4">Macroglobulin domain-containing protein</fullName>
    </recommendedName>
</protein>
<keyword evidence="3" id="KW-1185">Reference proteome</keyword>
<dbReference type="RefSeq" id="WP_301197513.1">
    <property type="nucleotide sequence ID" value="NZ_JAPDPI010000002.1"/>
</dbReference>
<evidence type="ECO:0000313" key="2">
    <source>
        <dbReference type="EMBL" id="MCW3804288.1"/>
    </source>
</evidence>
<gene>
    <name evidence="2" type="ORF">OM074_01555</name>
</gene>
<name>A0AAE3MAF5_9BACT</name>
<comment type="caution">
    <text evidence="2">The sequence shown here is derived from an EMBL/GenBank/DDBJ whole genome shotgun (WGS) entry which is preliminary data.</text>
</comment>
<feature type="chain" id="PRO_5042289012" description="Macroglobulin domain-containing protein" evidence="1">
    <location>
        <begin position="25"/>
        <end position="749"/>
    </location>
</feature>
<dbReference type="AlphaFoldDB" id="A0AAE3MAF5"/>
<evidence type="ECO:0000313" key="3">
    <source>
        <dbReference type="Proteomes" id="UP001207408"/>
    </source>
</evidence>
<proteinExistence type="predicted"/>
<accession>A0AAE3MAF5</accession>
<organism evidence="2 3">
    <name type="scientific">Plebeiibacterium marinum</name>
    <dbReference type="NCBI Taxonomy" id="2992111"/>
    <lineage>
        <taxon>Bacteria</taxon>
        <taxon>Pseudomonadati</taxon>
        <taxon>Bacteroidota</taxon>
        <taxon>Bacteroidia</taxon>
        <taxon>Marinilabiliales</taxon>
        <taxon>Marinilabiliaceae</taxon>
        <taxon>Plebeiibacterium</taxon>
    </lineage>
</organism>